<evidence type="ECO:0000256" key="2">
    <source>
        <dbReference type="ARBA" id="ARBA00022741"/>
    </source>
</evidence>
<dbReference type="HOGENOM" id="CLU_049301_16_2_9"/>
<evidence type="ECO:0000256" key="3">
    <source>
        <dbReference type="ARBA" id="ARBA00022840"/>
    </source>
</evidence>
<dbReference type="GO" id="GO:0005524">
    <property type="term" value="F:ATP binding"/>
    <property type="evidence" value="ECO:0007669"/>
    <property type="project" value="UniProtKB-KW"/>
</dbReference>
<evidence type="ECO:0000259" key="4">
    <source>
        <dbReference type="Pfam" id="PF00582"/>
    </source>
</evidence>
<dbReference type="STRING" id="679936.Sulac_2725"/>
<dbReference type="PANTHER" id="PTHR46268:SF27">
    <property type="entry name" value="UNIVERSAL STRESS PROTEIN RV2623"/>
    <property type="match status" value="1"/>
</dbReference>
<dbReference type="Pfam" id="PF00582">
    <property type="entry name" value="Usp"/>
    <property type="match status" value="1"/>
</dbReference>
<gene>
    <name evidence="5" type="ordered locus">Sulac_2725</name>
</gene>
<dbReference type="InterPro" id="IPR014729">
    <property type="entry name" value="Rossmann-like_a/b/a_fold"/>
</dbReference>
<dbReference type="PATRIC" id="fig|679936.5.peg.2818"/>
<accession>G8TXY1</accession>
<dbReference type="PANTHER" id="PTHR46268">
    <property type="entry name" value="STRESS RESPONSE PROTEIN NHAX"/>
    <property type="match status" value="1"/>
</dbReference>
<organism evidence="5 6">
    <name type="scientific">Sulfobacillus acidophilus (strain ATCC 700253 / DSM 10332 / NAL)</name>
    <dbReference type="NCBI Taxonomy" id="679936"/>
    <lineage>
        <taxon>Bacteria</taxon>
        <taxon>Bacillati</taxon>
        <taxon>Bacillota</taxon>
        <taxon>Clostridia</taxon>
        <taxon>Eubacteriales</taxon>
        <taxon>Clostridiales Family XVII. Incertae Sedis</taxon>
        <taxon>Sulfobacillus</taxon>
    </lineage>
</organism>
<proteinExistence type="inferred from homology"/>
<evidence type="ECO:0000313" key="5">
    <source>
        <dbReference type="EMBL" id="AEW06187.1"/>
    </source>
</evidence>
<feature type="domain" description="UspA" evidence="4">
    <location>
        <begin position="3"/>
        <end position="144"/>
    </location>
</feature>
<dbReference type="CDD" id="cd00293">
    <property type="entry name" value="USP-like"/>
    <property type="match status" value="1"/>
</dbReference>
<keyword evidence="6" id="KW-1185">Reference proteome</keyword>
<dbReference type="KEGG" id="sap:Sulac_2725"/>
<sequence>MLHIVLASDGSPASQAAAQWITRHFTPNEIRLTVLTVSSTTVPDWGPANFGPVPMTADALETQHWAKAQTDADALIHLVAAFHPQKVVIQADAVVPAIIRGAVQHQADVIVVGRHNRPDWHAWFLGSVARGLAEASPLPVWIIPPKTR</sequence>
<dbReference type="InterPro" id="IPR006016">
    <property type="entry name" value="UspA"/>
</dbReference>
<dbReference type="PRINTS" id="PR01438">
    <property type="entry name" value="UNVRSLSTRESS"/>
</dbReference>
<dbReference type="SUPFAM" id="SSF52402">
    <property type="entry name" value="Adenine nucleotide alpha hydrolases-like"/>
    <property type="match status" value="1"/>
</dbReference>
<dbReference type="Proteomes" id="UP000005439">
    <property type="component" value="Chromosome"/>
</dbReference>
<dbReference type="EMBL" id="CP003179">
    <property type="protein sequence ID" value="AEW06187.1"/>
    <property type="molecule type" value="Genomic_DNA"/>
</dbReference>
<comment type="similarity">
    <text evidence="1">Belongs to the universal stress protein A family.</text>
</comment>
<dbReference type="Gene3D" id="3.40.50.620">
    <property type="entry name" value="HUPs"/>
    <property type="match status" value="1"/>
</dbReference>
<evidence type="ECO:0000313" key="6">
    <source>
        <dbReference type="Proteomes" id="UP000005439"/>
    </source>
</evidence>
<keyword evidence="2" id="KW-0547">Nucleotide-binding</keyword>
<reference evidence="5 6" key="2">
    <citation type="journal article" date="2012" name="Stand. Genomic Sci.">
        <title>Complete genome sequence of the moderately thermophilic mineral-sulfide-oxidizing firmicute Sulfobacillus acidophilus type strain (NAL(T)).</title>
        <authorList>
            <person name="Anderson I."/>
            <person name="Chertkov O."/>
            <person name="Chen A."/>
            <person name="Saunders E."/>
            <person name="Lapidus A."/>
            <person name="Nolan M."/>
            <person name="Lucas S."/>
            <person name="Hammon N."/>
            <person name="Deshpande S."/>
            <person name="Cheng J.F."/>
            <person name="Han C."/>
            <person name="Tapia R."/>
            <person name="Goodwin L.A."/>
            <person name="Pitluck S."/>
            <person name="Liolios K."/>
            <person name="Pagani I."/>
            <person name="Ivanova N."/>
            <person name="Mikhailova N."/>
            <person name="Pati A."/>
            <person name="Palaniappan K."/>
            <person name="Land M."/>
            <person name="Pan C."/>
            <person name="Rohde M."/>
            <person name="Pukall R."/>
            <person name="Goker M."/>
            <person name="Detter J.C."/>
            <person name="Woyke T."/>
            <person name="Bristow J."/>
            <person name="Eisen J.A."/>
            <person name="Markowitz V."/>
            <person name="Hugenholtz P."/>
            <person name="Kyrpides N.C."/>
            <person name="Klenk H.P."/>
            <person name="Mavromatis K."/>
        </authorList>
    </citation>
    <scope>NUCLEOTIDE SEQUENCE [LARGE SCALE GENOMIC DNA]</scope>
    <source>
        <strain evidence="6">ATCC 700253 / DSM 10332 / NAL</strain>
    </source>
</reference>
<dbReference type="InterPro" id="IPR006015">
    <property type="entry name" value="Universal_stress_UspA"/>
</dbReference>
<name>G8TXY1_SULAD</name>
<keyword evidence="3" id="KW-0067">ATP-binding</keyword>
<dbReference type="AlphaFoldDB" id="G8TXY1"/>
<protein>
    <submittedName>
        <fullName evidence="5">UspA domain-containing protein</fullName>
    </submittedName>
</protein>
<reference evidence="6" key="1">
    <citation type="submission" date="2011-12" db="EMBL/GenBank/DDBJ databases">
        <title>The complete genome of chromosome of Sulfobacillus acidophilus DSM 10332.</title>
        <authorList>
            <person name="Lucas S."/>
            <person name="Han J."/>
            <person name="Lapidus A."/>
            <person name="Bruce D."/>
            <person name="Goodwin L."/>
            <person name="Pitluck S."/>
            <person name="Peters L."/>
            <person name="Kyrpides N."/>
            <person name="Mavromatis K."/>
            <person name="Ivanova N."/>
            <person name="Mikhailova N."/>
            <person name="Chertkov O."/>
            <person name="Saunders E."/>
            <person name="Detter J.C."/>
            <person name="Tapia R."/>
            <person name="Han C."/>
            <person name="Land M."/>
            <person name="Hauser L."/>
            <person name="Markowitz V."/>
            <person name="Cheng J.-F."/>
            <person name="Hugenholtz P."/>
            <person name="Woyke T."/>
            <person name="Wu D."/>
            <person name="Pukall R."/>
            <person name="Gehrich-Schroeter G."/>
            <person name="Schneider S."/>
            <person name="Klenk H.-P."/>
            <person name="Eisen J.A."/>
        </authorList>
    </citation>
    <scope>NUCLEOTIDE SEQUENCE [LARGE SCALE GENOMIC DNA]</scope>
    <source>
        <strain evidence="6">ATCC 700253 / DSM 10332 / NAL</strain>
    </source>
</reference>
<evidence type="ECO:0000256" key="1">
    <source>
        <dbReference type="ARBA" id="ARBA00008791"/>
    </source>
</evidence>